<dbReference type="Pfam" id="PF00534">
    <property type="entry name" value="Glycos_transf_1"/>
    <property type="match status" value="1"/>
</dbReference>
<evidence type="ECO:0000259" key="2">
    <source>
        <dbReference type="Pfam" id="PF00534"/>
    </source>
</evidence>
<evidence type="ECO:0000259" key="3">
    <source>
        <dbReference type="Pfam" id="PF13439"/>
    </source>
</evidence>
<evidence type="ECO:0000313" key="5">
    <source>
        <dbReference type="Proteomes" id="UP000050668"/>
    </source>
</evidence>
<evidence type="ECO:0000256" key="1">
    <source>
        <dbReference type="ARBA" id="ARBA00022679"/>
    </source>
</evidence>
<keyword evidence="5" id="KW-1185">Reference proteome</keyword>
<dbReference type="Pfam" id="PF13439">
    <property type="entry name" value="Glyco_transf_4"/>
    <property type="match status" value="1"/>
</dbReference>
<dbReference type="PANTHER" id="PTHR46401">
    <property type="entry name" value="GLYCOSYLTRANSFERASE WBBK-RELATED"/>
    <property type="match status" value="1"/>
</dbReference>
<feature type="domain" description="Glycosyl transferase family 1" evidence="2">
    <location>
        <begin position="222"/>
        <end position="385"/>
    </location>
</feature>
<dbReference type="SUPFAM" id="SSF53756">
    <property type="entry name" value="UDP-Glycosyltransferase/glycogen phosphorylase"/>
    <property type="match status" value="1"/>
</dbReference>
<gene>
    <name evidence="4" type="ORF">AEA09_13015</name>
</gene>
<name>A0ABR5K3E7_9BACI</name>
<feature type="domain" description="Glycosyltransferase subfamily 4-like N-terminal" evidence="3">
    <location>
        <begin position="26"/>
        <end position="200"/>
    </location>
</feature>
<dbReference type="Gene3D" id="3.40.50.2000">
    <property type="entry name" value="Glycogen Phosphorylase B"/>
    <property type="match status" value="2"/>
</dbReference>
<accession>A0ABR5K3E7</accession>
<reference evidence="5" key="1">
    <citation type="submission" date="2015-07" db="EMBL/GenBank/DDBJ databases">
        <title>Fjat-14205 dsm 2895.</title>
        <authorList>
            <person name="Liu B."/>
            <person name="Wang J."/>
            <person name="Zhu Y."/>
            <person name="Liu G."/>
            <person name="Chen Q."/>
            <person name="Chen Z."/>
            <person name="Lan J."/>
            <person name="Che J."/>
            <person name="Ge C."/>
            <person name="Shi H."/>
            <person name="Pan Z."/>
            <person name="Liu X."/>
        </authorList>
    </citation>
    <scope>NUCLEOTIDE SEQUENCE [LARGE SCALE GENOMIC DNA]</scope>
    <source>
        <strain evidence="5">DSM 25560</strain>
    </source>
</reference>
<dbReference type="RefSeq" id="WP_053584257.1">
    <property type="nucleotide sequence ID" value="NZ_LGRV01000003.1"/>
</dbReference>
<evidence type="ECO:0000313" key="4">
    <source>
        <dbReference type="EMBL" id="KOS69386.1"/>
    </source>
</evidence>
<sequence length="410" mass="47260">MNEKKILFLCQYFYPEYISSATLPFDTAVALRKAGFTVSALTGYPKEYNLTKKVPIKETYENIEISRLKYIQLKRSNFIGRIINYFSFTFSVALRFRQLKKYEAIIVYSNPPILPLIAAMANKFFNTKVVFVSYDVYPEIAYFTNTISKDSVMSKMMRRVNKSVFKHVNKVVALSNEMKAYLLKHRAALSEHQIEVIPNWYEDKGFSNATKIPENKRLDSIKTDENLIVSYFGNMGICQELDPIIEAIRQLKEDRNVQFLFAGHGIKMDHLKSVVETENLKNVRVFDFLHGQDFQDALSISDCFIVSLSDELTGLAVPSKTYSYMMAGKPVIAIIGADSDIARDLIEHHAGYAMQVKDSSKLVNVIKELLHDRVQREYMGENCRKLYLEKYTTEKCTEKYVNLMQKLLGE</sequence>
<dbReference type="CDD" id="cd03794">
    <property type="entry name" value="GT4_WbuB-like"/>
    <property type="match status" value="1"/>
</dbReference>
<dbReference type="InterPro" id="IPR028098">
    <property type="entry name" value="Glyco_trans_4-like_N"/>
</dbReference>
<dbReference type="Proteomes" id="UP000050668">
    <property type="component" value="Unassembled WGS sequence"/>
</dbReference>
<dbReference type="InterPro" id="IPR001296">
    <property type="entry name" value="Glyco_trans_1"/>
</dbReference>
<comment type="caution">
    <text evidence="4">The sequence shown here is derived from an EMBL/GenBank/DDBJ whole genome shotgun (WGS) entry which is preliminary data.</text>
</comment>
<keyword evidence="1" id="KW-0808">Transferase</keyword>
<dbReference type="PANTHER" id="PTHR46401:SF2">
    <property type="entry name" value="GLYCOSYLTRANSFERASE WBBK-RELATED"/>
    <property type="match status" value="1"/>
</dbReference>
<protein>
    <submittedName>
        <fullName evidence="4">Capsular biosynthesis protein</fullName>
    </submittedName>
</protein>
<dbReference type="EMBL" id="LGRV01000003">
    <property type="protein sequence ID" value="KOS69386.1"/>
    <property type="molecule type" value="Genomic_DNA"/>
</dbReference>
<organism evidence="4 5">
    <name type="scientific">Lysinibacillus contaminans</name>
    <dbReference type="NCBI Taxonomy" id="1293441"/>
    <lineage>
        <taxon>Bacteria</taxon>
        <taxon>Bacillati</taxon>
        <taxon>Bacillota</taxon>
        <taxon>Bacilli</taxon>
        <taxon>Bacillales</taxon>
        <taxon>Bacillaceae</taxon>
        <taxon>Lysinibacillus</taxon>
    </lineage>
</organism>
<proteinExistence type="predicted"/>